<feature type="compositionally biased region" description="Low complexity" evidence="1">
    <location>
        <begin position="245"/>
        <end position="258"/>
    </location>
</feature>
<dbReference type="OrthoDB" id="2756615at2759"/>
<name>A0A9P6CJG7_9AGAR</name>
<organism evidence="3 4">
    <name type="scientific">Collybia nuda</name>
    <dbReference type="NCBI Taxonomy" id="64659"/>
    <lineage>
        <taxon>Eukaryota</taxon>
        <taxon>Fungi</taxon>
        <taxon>Dikarya</taxon>
        <taxon>Basidiomycota</taxon>
        <taxon>Agaricomycotina</taxon>
        <taxon>Agaricomycetes</taxon>
        <taxon>Agaricomycetidae</taxon>
        <taxon>Agaricales</taxon>
        <taxon>Tricholomatineae</taxon>
        <taxon>Clitocybaceae</taxon>
        <taxon>Collybia</taxon>
    </lineage>
</organism>
<dbReference type="Gene3D" id="2.60.120.260">
    <property type="entry name" value="Galactose-binding domain-like"/>
    <property type="match status" value="1"/>
</dbReference>
<feature type="region of interest" description="Disordered" evidence="1">
    <location>
        <begin position="469"/>
        <end position="491"/>
    </location>
</feature>
<protein>
    <submittedName>
        <fullName evidence="3">Uncharacterized protein</fullName>
    </submittedName>
</protein>
<dbReference type="AlphaFoldDB" id="A0A9P6CJG7"/>
<evidence type="ECO:0000313" key="4">
    <source>
        <dbReference type="Proteomes" id="UP000807353"/>
    </source>
</evidence>
<feature type="region of interest" description="Disordered" evidence="1">
    <location>
        <begin position="390"/>
        <end position="417"/>
    </location>
</feature>
<feature type="region of interest" description="Disordered" evidence="1">
    <location>
        <begin position="245"/>
        <end position="264"/>
    </location>
</feature>
<gene>
    <name evidence="3" type="ORF">BDZ94DRAFT_1309370</name>
</gene>
<proteinExistence type="predicted"/>
<feature type="region of interest" description="Disordered" evidence="1">
    <location>
        <begin position="340"/>
        <end position="375"/>
    </location>
</feature>
<keyword evidence="4" id="KW-1185">Reference proteome</keyword>
<sequence length="491" mass="52744">MAALPSGPHLPRMIMVTRAFMGRSTSHSKDPAPPSSRQWYNSPILLDAEHEIVISRIAGTSVDYIVVTAGQFTPLSGKTLIVDNTDESMIEYEGAWSRVEELYIANDDPHTGLPYGNSTHQTLVPGSSATFKFSGSLVSLYGLYSWDTPGSLQVLYTLDGTNTSQTYSVTPTTLEFKDGVRQREHFLFFSSNDTISTGEHTLRIELTNVVNHSLALDYILYTPTFATLAGKPQLGLPHFTTESSMSTTTVGTGETSVSAPPPGIGNRTPIGPIVGGALGGAACLLLFLIALVLVRRRKPAYSENETSSASLPQTRTGSFQPFTLESPTTTMVISGQKGALSISSPLPMNDHPELNSRDPLPNHGNTGPLTSQQKSSLHALSLIAPSASASRVAPPTLNTGPTFPDDAATGTRVHADLDVGERRGEGLDLRVRMRRLEELVQELNHEIGVGGGNTARVAELRGRIAELTRRDSEIGSGSPDMDPPAYELRHD</sequence>
<keyword evidence="2" id="KW-0472">Membrane</keyword>
<evidence type="ECO:0000256" key="2">
    <source>
        <dbReference type="SAM" id="Phobius"/>
    </source>
</evidence>
<feature type="transmembrane region" description="Helical" evidence="2">
    <location>
        <begin position="270"/>
        <end position="294"/>
    </location>
</feature>
<dbReference type="Proteomes" id="UP000807353">
    <property type="component" value="Unassembled WGS sequence"/>
</dbReference>
<keyword evidence="2" id="KW-1133">Transmembrane helix</keyword>
<accession>A0A9P6CJG7</accession>
<keyword evidence="2" id="KW-0812">Transmembrane</keyword>
<reference evidence="3" key="1">
    <citation type="submission" date="2020-11" db="EMBL/GenBank/DDBJ databases">
        <authorList>
            <consortium name="DOE Joint Genome Institute"/>
            <person name="Ahrendt S."/>
            <person name="Riley R."/>
            <person name="Andreopoulos W."/>
            <person name="Labutti K."/>
            <person name="Pangilinan J."/>
            <person name="Ruiz-Duenas F.J."/>
            <person name="Barrasa J.M."/>
            <person name="Sanchez-Garcia M."/>
            <person name="Camarero S."/>
            <person name="Miyauchi S."/>
            <person name="Serrano A."/>
            <person name="Linde D."/>
            <person name="Babiker R."/>
            <person name="Drula E."/>
            <person name="Ayuso-Fernandez I."/>
            <person name="Pacheco R."/>
            <person name="Padilla G."/>
            <person name="Ferreira P."/>
            <person name="Barriuso J."/>
            <person name="Kellner H."/>
            <person name="Castanera R."/>
            <person name="Alfaro M."/>
            <person name="Ramirez L."/>
            <person name="Pisabarro A.G."/>
            <person name="Kuo A."/>
            <person name="Tritt A."/>
            <person name="Lipzen A."/>
            <person name="He G."/>
            <person name="Yan M."/>
            <person name="Ng V."/>
            <person name="Cullen D."/>
            <person name="Martin F."/>
            <person name="Rosso M.-N."/>
            <person name="Henrissat B."/>
            <person name="Hibbett D."/>
            <person name="Martinez A.T."/>
            <person name="Grigoriev I.V."/>
        </authorList>
    </citation>
    <scope>NUCLEOTIDE SEQUENCE</scope>
    <source>
        <strain evidence="3">CBS 247.69</strain>
    </source>
</reference>
<dbReference type="EMBL" id="MU150268">
    <property type="protein sequence ID" value="KAF9462849.1"/>
    <property type="molecule type" value="Genomic_DNA"/>
</dbReference>
<evidence type="ECO:0000256" key="1">
    <source>
        <dbReference type="SAM" id="MobiDB-lite"/>
    </source>
</evidence>
<comment type="caution">
    <text evidence="3">The sequence shown here is derived from an EMBL/GenBank/DDBJ whole genome shotgun (WGS) entry which is preliminary data.</text>
</comment>
<feature type="compositionally biased region" description="Polar residues" evidence="1">
    <location>
        <begin position="363"/>
        <end position="374"/>
    </location>
</feature>
<evidence type="ECO:0000313" key="3">
    <source>
        <dbReference type="EMBL" id="KAF9462849.1"/>
    </source>
</evidence>